<dbReference type="EMBL" id="MFZT01000030">
    <property type="protein sequence ID" value="OGK30304.1"/>
    <property type="molecule type" value="Genomic_DNA"/>
</dbReference>
<evidence type="ECO:0000313" key="1">
    <source>
        <dbReference type="EMBL" id="OGK30304.1"/>
    </source>
</evidence>
<protein>
    <submittedName>
        <fullName evidence="1">Uncharacterized protein</fullName>
    </submittedName>
</protein>
<reference evidence="1 2" key="1">
    <citation type="journal article" date="2016" name="Nat. Commun.">
        <title>Thousands of microbial genomes shed light on interconnected biogeochemical processes in an aquifer system.</title>
        <authorList>
            <person name="Anantharaman K."/>
            <person name="Brown C.T."/>
            <person name="Hug L.A."/>
            <person name="Sharon I."/>
            <person name="Castelle C.J."/>
            <person name="Probst A.J."/>
            <person name="Thomas B.C."/>
            <person name="Singh A."/>
            <person name="Wilkins M.J."/>
            <person name="Karaoz U."/>
            <person name="Brodie E.L."/>
            <person name="Williams K.H."/>
            <person name="Hubbard S.S."/>
            <person name="Banfield J.F."/>
        </authorList>
    </citation>
    <scope>NUCLEOTIDE SEQUENCE [LARGE SCALE GENOMIC DNA]</scope>
</reference>
<sequence>MRPYYLLLFALIGIFLLRYPRAQVRKYIERITYEKKVHVSEFWKFRELVSPGNFTFQSDGLSKKNPILPIIDQNAKLTLRFQSSKIKSMELLTKKSQFGDVVKVPRKGEIFFKNDVNMLVRSGDAYYLVYMQTIPELLTVNGWYKYPGEHEKMLVSYKNAVTVARINVQ</sequence>
<dbReference type="Proteomes" id="UP000178098">
    <property type="component" value="Unassembled WGS sequence"/>
</dbReference>
<dbReference type="AlphaFoldDB" id="A0A1F7HH17"/>
<organism evidence="1 2">
    <name type="scientific">Candidatus Roizmanbacteria bacterium RIFCSPHIGHO2_02_FULL_43_11</name>
    <dbReference type="NCBI Taxonomy" id="1802043"/>
    <lineage>
        <taxon>Bacteria</taxon>
        <taxon>Candidatus Roizmaniibacteriota</taxon>
    </lineage>
</organism>
<proteinExistence type="predicted"/>
<gene>
    <name evidence="1" type="ORF">A3D08_03305</name>
</gene>
<comment type="caution">
    <text evidence="1">The sequence shown here is derived from an EMBL/GenBank/DDBJ whole genome shotgun (WGS) entry which is preliminary data.</text>
</comment>
<name>A0A1F7HH17_9BACT</name>
<accession>A0A1F7HH17</accession>
<evidence type="ECO:0000313" key="2">
    <source>
        <dbReference type="Proteomes" id="UP000178098"/>
    </source>
</evidence>